<dbReference type="EMBL" id="LYXU01000002">
    <property type="protein sequence ID" value="OBS25970.1"/>
    <property type="molecule type" value="Genomic_DNA"/>
</dbReference>
<protein>
    <recommendedName>
        <fullName evidence="4">Aegerolysin</fullName>
    </recommendedName>
</protein>
<dbReference type="STRING" id="36050.A0A1B8AZQ3"/>
<dbReference type="PIRSF" id="PIRSF007951">
    <property type="entry name" value="Hemolysin, aegerolysin type"/>
    <property type="match status" value="1"/>
</dbReference>
<comment type="similarity">
    <text evidence="1">Belongs to the aegerolysin family.</text>
</comment>
<evidence type="ECO:0000313" key="3">
    <source>
        <dbReference type="Proteomes" id="UP000091967"/>
    </source>
</evidence>
<name>A0A1B8AZQ3_FUSPO</name>
<dbReference type="InterPro" id="IPR009413">
    <property type="entry name" value="Aegerolysin-typ"/>
</dbReference>
<gene>
    <name evidence="2" type="ORF">FPOA_06502</name>
</gene>
<organism evidence="2 3">
    <name type="scientific">Fusarium poae</name>
    <dbReference type="NCBI Taxonomy" id="36050"/>
    <lineage>
        <taxon>Eukaryota</taxon>
        <taxon>Fungi</taxon>
        <taxon>Dikarya</taxon>
        <taxon>Ascomycota</taxon>
        <taxon>Pezizomycotina</taxon>
        <taxon>Sordariomycetes</taxon>
        <taxon>Hypocreomycetidae</taxon>
        <taxon>Hypocreales</taxon>
        <taxon>Nectriaceae</taxon>
        <taxon>Fusarium</taxon>
    </lineage>
</organism>
<dbReference type="GO" id="GO:0019836">
    <property type="term" value="P:symbiont-mediated hemolysis of host erythrocyte"/>
    <property type="evidence" value="ECO:0007669"/>
    <property type="project" value="InterPro"/>
</dbReference>
<dbReference type="Pfam" id="PF06355">
    <property type="entry name" value="Aegerolysin"/>
    <property type="match status" value="1"/>
</dbReference>
<dbReference type="OrthoDB" id="2727348at2759"/>
<dbReference type="Gene3D" id="2.60.270.50">
    <property type="match status" value="1"/>
</dbReference>
<sequence length="134" mass="14556">MAYGQWVYIIIQSKIASGEISLKNVSLNWGKFYQWDNKDQEISTDDVQKVVIPSNKSAGVASCGRSDASSGTEGSFDLYDGDNKICNIYWDCPWGSKTNTFTVGSVDDDYMVQATGANLDSGAIGTVTVKVAKF</sequence>
<keyword evidence="3" id="KW-1185">Reference proteome</keyword>
<accession>A0A1B8AZQ3</accession>
<dbReference type="AlphaFoldDB" id="A0A1B8AZQ3"/>
<dbReference type="Proteomes" id="UP000091967">
    <property type="component" value="Unassembled WGS sequence"/>
</dbReference>
<dbReference type="OMA" id="VYWDCPW"/>
<evidence type="ECO:0008006" key="4">
    <source>
        <dbReference type="Google" id="ProtNLM"/>
    </source>
</evidence>
<proteinExistence type="inferred from homology"/>
<evidence type="ECO:0000256" key="1">
    <source>
        <dbReference type="ARBA" id="ARBA00010795"/>
    </source>
</evidence>
<comment type="caution">
    <text evidence="2">The sequence shown here is derived from an EMBL/GenBank/DDBJ whole genome shotgun (WGS) entry which is preliminary data.</text>
</comment>
<reference evidence="2 3" key="1">
    <citation type="submission" date="2016-06" db="EMBL/GenBank/DDBJ databases">
        <title>Living apart together: crosstalk between the core and supernumerary genomes in a fungal plant pathogen.</title>
        <authorList>
            <person name="Vanheule A."/>
            <person name="Audenaert K."/>
            <person name="Warris S."/>
            <person name="Van De Geest H."/>
            <person name="Schijlen E."/>
            <person name="Hofte M."/>
            <person name="De Saeger S."/>
            <person name="Haesaert G."/>
            <person name="Waalwijk C."/>
            <person name="Van Der Lee T."/>
        </authorList>
    </citation>
    <scope>NUCLEOTIDE SEQUENCE [LARGE SCALE GENOMIC DNA]</scope>
    <source>
        <strain evidence="2 3">2516</strain>
    </source>
</reference>
<evidence type="ECO:0000313" key="2">
    <source>
        <dbReference type="EMBL" id="OBS25970.1"/>
    </source>
</evidence>